<sequence length="131" mass="13110">LSSITMKAQLAVLLTALSAASAGPCQAVTTTTAPSITTTTTSSTPSITSIAASCTYTGTQTVFATTGCEIPCGTAPLCIADAAITKSCGCSTVPFTKTTITICPTRSPCFPCTSAWGTFTYTEPCSTTAAP</sequence>
<keyword evidence="1" id="KW-0732">Signal</keyword>
<name>A0AAE0PGI3_SORBR</name>
<reference evidence="2" key="2">
    <citation type="submission" date="2023-07" db="EMBL/GenBank/DDBJ databases">
        <authorList>
            <consortium name="Lawrence Berkeley National Laboratory"/>
            <person name="Haridas S."/>
            <person name="Hensen N."/>
            <person name="Bonometti L."/>
            <person name="Westerberg I."/>
            <person name="Brannstrom I.O."/>
            <person name="Guillou S."/>
            <person name="Cros-Aarteil S."/>
            <person name="Calhoun S."/>
            <person name="Kuo A."/>
            <person name="Mondo S."/>
            <person name="Pangilinan J."/>
            <person name="Riley R."/>
            <person name="LaButti K."/>
            <person name="Andreopoulos B."/>
            <person name="Lipzen A."/>
            <person name="Chen C."/>
            <person name="Yanf M."/>
            <person name="Daum C."/>
            <person name="Ng V."/>
            <person name="Clum A."/>
            <person name="Steindorff A."/>
            <person name="Ohm R."/>
            <person name="Martin F."/>
            <person name="Silar P."/>
            <person name="Natvig D."/>
            <person name="Lalanne C."/>
            <person name="Gautier V."/>
            <person name="Ament-velasquez S.L."/>
            <person name="Kruys A."/>
            <person name="Hutchinson M.I."/>
            <person name="Powell A.J."/>
            <person name="Barry K."/>
            <person name="Miller A.N."/>
            <person name="Grigoriev I.V."/>
            <person name="Debuchy R."/>
            <person name="Gladieux P."/>
            <person name="Thoren M.H."/>
            <person name="Johannesson H."/>
        </authorList>
    </citation>
    <scope>NUCLEOTIDE SEQUENCE</scope>
    <source>
        <strain evidence="2">FGSC 1904</strain>
    </source>
</reference>
<feature type="signal peptide" evidence="1">
    <location>
        <begin position="1"/>
        <end position="22"/>
    </location>
</feature>
<accession>A0AAE0PGI3</accession>
<dbReference type="AlphaFoldDB" id="A0AAE0PGI3"/>
<evidence type="ECO:0000313" key="2">
    <source>
        <dbReference type="EMBL" id="KAK3399432.1"/>
    </source>
</evidence>
<organism evidence="2 3">
    <name type="scientific">Sordaria brevicollis</name>
    <dbReference type="NCBI Taxonomy" id="83679"/>
    <lineage>
        <taxon>Eukaryota</taxon>
        <taxon>Fungi</taxon>
        <taxon>Dikarya</taxon>
        <taxon>Ascomycota</taxon>
        <taxon>Pezizomycotina</taxon>
        <taxon>Sordariomycetes</taxon>
        <taxon>Sordariomycetidae</taxon>
        <taxon>Sordariales</taxon>
        <taxon>Sordariaceae</taxon>
        <taxon>Sordaria</taxon>
    </lineage>
</organism>
<dbReference type="Proteomes" id="UP001281003">
    <property type="component" value="Unassembled WGS sequence"/>
</dbReference>
<comment type="caution">
    <text evidence="2">The sequence shown here is derived from an EMBL/GenBank/DDBJ whole genome shotgun (WGS) entry which is preliminary data.</text>
</comment>
<proteinExistence type="predicted"/>
<feature type="non-terminal residue" evidence="2">
    <location>
        <position position="1"/>
    </location>
</feature>
<gene>
    <name evidence="2" type="ORF">B0T20DRAFT_351381</name>
</gene>
<evidence type="ECO:0000313" key="3">
    <source>
        <dbReference type="Proteomes" id="UP001281003"/>
    </source>
</evidence>
<dbReference type="EMBL" id="JAUTDP010000005">
    <property type="protein sequence ID" value="KAK3399432.1"/>
    <property type="molecule type" value="Genomic_DNA"/>
</dbReference>
<protein>
    <submittedName>
        <fullName evidence="2">Uncharacterized protein</fullName>
    </submittedName>
</protein>
<feature type="chain" id="PRO_5042063657" evidence="1">
    <location>
        <begin position="23"/>
        <end position="131"/>
    </location>
</feature>
<reference evidence="2" key="1">
    <citation type="journal article" date="2023" name="Mol. Phylogenet. Evol.">
        <title>Genome-scale phylogeny and comparative genomics of the fungal order Sordariales.</title>
        <authorList>
            <person name="Hensen N."/>
            <person name="Bonometti L."/>
            <person name="Westerberg I."/>
            <person name="Brannstrom I.O."/>
            <person name="Guillou S."/>
            <person name="Cros-Aarteil S."/>
            <person name="Calhoun S."/>
            <person name="Haridas S."/>
            <person name="Kuo A."/>
            <person name="Mondo S."/>
            <person name="Pangilinan J."/>
            <person name="Riley R."/>
            <person name="LaButti K."/>
            <person name="Andreopoulos B."/>
            <person name="Lipzen A."/>
            <person name="Chen C."/>
            <person name="Yan M."/>
            <person name="Daum C."/>
            <person name="Ng V."/>
            <person name="Clum A."/>
            <person name="Steindorff A."/>
            <person name="Ohm R.A."/>
            <person name="Martin F."/>
            <person name="Silar P."/>
            <person name="Natvig D.O."/>
            <person name="Lalanne C."/>
            <person name="Gautier V."/>
            <person name="Ament-Velasquez S.L."/>
            <person name="Kruys A."/>
            <person name="Hutchinson M.I."/>
            <person name="Powell A.J."/>
            <person name="Barry K."/>
            <person name="Miller A.N."/>
            <person name="Grigoriev I.V."/>
            <person name="Debuchy R."/>
            <person name="Gladieux P."/>
            <person name="Hiltunen Thoren M."/>
            <person name="Johannesson H."/>
        </authorList>
    </citation>
    <scope>NUCLEOTIDE SEQUENCE</scope>
    <source>
        <strain evidence="2">FGSC 1904</strain>
    </source>
</reference>
<evidence type="ECO:0000256" key="1">
    <source>
        <dbReference type="SAM" id="SignalP"/>
    </source>
</evidence>
<keyword evidence="3" id="KW-1185">Reference proteome</keyword>